<feature type="region of interest" description="Disordered" evidence="1">
    <location>
        <begin position="934"/>
        <end position="954"/>
    </location>
</feature>
<dbReference type="Gene3D" id="2.180.10.10">
    <property type="entry name" value="RHS repeat-associated core"/>
    <property type="match status" value="3"/>
</dbReference>
<name>A0A9E4N5Y6_9GAMM</name>
<accession>A0A9E4N5Y6</accession>
<organism evidence="3 4">
    <name type="scientific">Candidatus Thiodiazotropha taylori</name>
    <dbReference type="NCBI Taxonomy" id="2792791"/>
    <lineage>
        <taxon>Bacteria</taxon>
        <taxon>Pseudomonadati</taxon>
        <taxon>Pseudomonadota</taxon>
        <taxon>Gammaproteobacteria</taxon>
        <taxon>Chromatiales</taxon>
        <taxon>Sedimenticolaceae</taxon>
        <taxon>Candidatus Thiodiazotropha</taxon>
    </lineage>
</organism>
<evidence type="ECO:0000256" key="2">
    <source>
        <dbReference type="SAM" id="Phobius"/>
    </source>
</evidence>
<dbReference type="PANTHER" id="PTHR32305:SF15">
    <property type="entry name" value="PROTEIN RHSA-RELATED"/>
    <property type="match status" value="1"/>
</dbReference>
<proteinExistence type="predicted"/>
<feature type="non-terminal residue" evidence="3">
    <location>
        <position position="954"/>
    </location>
</feature>
<dbReference type="InterPro" id="IPR006530">
    <property type="entry name" value="YD"/>
</dbReference>
<evidence type="ECO:0000256" key="1">
    <source>
        <dbReference type="SAM" id="MobiDB-lite"/>
    </source>
</evidence>
<dbReference type="PANTHER" id="PTHR32305">
    <property type="match status" value="1"/>
</dbReference>
<comment type="caution">
    <text evidence="3">The sequence shown here is derived from an EMBL/GenBank/DDBJ whole genome shotgun (WGS) entry which is preliminary data.</text>
</comment>
<feature type="transmembrane region" description="Helical" evidence="2">
    <location>
        <begin position="26"/>
        <end position="48"/>
    </location>
</feature>
<dbReference type="EMBL" id="JAEPCM010000623">
    <property type="protein sequence ID" value="MCG7948110.1"/>
    <property type="molecule type" value="Genomic_DNA"/>
</dbReference>
<protein>
    <recommendedName>
        <fullName evidence="5">RHS repeat protein</fullName>
    </recommendedName>
</protein>
<dbReference type="NCBIfam" id="TIGR01643">
    <property type="entry name" value="YD_repeat_2x"/>
    <property type="match status" value="4"/>
</dbReference>
<keyword evidence="2" id="KW-1133">Transmembrane helix</keyword>
<evidence type="ECO:0000313" key="3">
    <source>
        <dbReference type="EMBL" id="MCG7948110.1"/>
    </source>
</evidence>
<dbReference type="InterPro" id="IPR031325">
    <property type="entry name" value="RHS_repeat"/>
</dbReference>
<reference evidence="3" key="1">
    <citation type="journal article" date="2021" name="Proc. Natl. Acad. Sci. U.S.A.">
        <title>Global biogeography of chemosynthetic symbionts reveals both localized and globally distributed symbiont groups. .</title>
        <authorList>
            <person name="Osvatic J.T."/>
            <person name="Wilkins L.G.E."/>
            <person name="Leibrecht L."/>
            <person name="Leray M."/>
            <person name="Zauner S."/>
            <person name="Polzin J."/>
            <person name="Camacho Y."/>
            <person name="Gros O."/>
            <person name="van Gils J.A."/>
            <person name="Eisen J.A."/>
            <person name="Petersen J.M."/>
            <person name="Yuen B."/>
        </authorList>
    </citation>
    <scope>NUCLEOTIDE SEQUENCE</scope>
    <source>
        <strain evidence="3">MAGclacostrist064TRANS</strain>
    </source>
</reference>
<evidence type="ECO:0000313" key="4">
    <source>
        <dbReference type="Proteomes" id="UP000886667"/>
    </source>
</evidence>
<dbReference type="Gene3D" id="3.90.930.1">
    <property type="match status" value="1"/>
</dbReference>
<feature type="compositionally biased region" description="Low complexity" evidence="1">
    <location>
        <begin position="938"/>
        <end position="947"/>
    </location>
</feature>
<dbReference type="InterPro" id="IPR050708">
    <property type="entry name" value="T6SS_VgrG/RHS"/>
</dbReference>
<gene>
    <name evidence="3" type="ORF">JAZ07_17340</name>
</gene>
<dbReference type="AlphaFoldDB" id="A0A9E4N5Y6"/>
<keyword evidence="2" id="KW-0472">Membrane</keyword>
<dbReference type="Proteomes" id="UP000886667">
    <property type="component" value="Unassembled WGS sequence"/>
</dbReference>
<dbReference type="Pfam" id="PF05593">
    <property type="entry name" value="RHS_repeat"/>
    <property type="match status" value="4"/>
</dbReference>
<sequence>MYKQQGCSHPDFPFFHLSSLVQLNGYPFAILIYILATFSLLLFSLPIMGNTTVREIKKEPLVLYFSHSDPYYYCEDPADCRQHYQDEVNRQLAAANIPCSVTFTNMSEDTTETYQGKPRVVYFDKQTVCDGNLTVYPRAHWVSTTGRCPRNLNGAVWRNRTITYYPHYKSECVLRLPSDQLTCDKNKQHNQVAQGSGLGNPIFPETQLKKQDEVDYLSQNRLLDFVRTYRSDTGQFGSLLDQRLIESSSTAEVGVNRYCNLLTYENPPGSGQIYQYCFKDITSSSVQHLQLADKKGNYIYFDMTEDPDNPAPNPNITIYPRRTIDINGTENWLVEKGTHIDRYSREGRFSGMYFADGRYVTYTFSDENTPESVAPHSGLMIAAQDSWGKEIRFNYDTDGKLSHFTDPSGEIIQYRYGELGEPISEVEYPDGGIREYFWNEATLAPNPTVNALTGIEYENGARSSFGYNTSGKAISTERAGGVDKWVLSPGYNRVTVTDPLGTQRILNTTKLHGMAYLTSQSQPAGAGCAASSASLVYDANANIASKTNFNGETTTYSYDLGRNLEIQRIEASGTSSAKTISTDWHPDWRLKVREAQPNKITTWVYNGQLEQQTGVVASCAPVNAEVIDGMPIAVICKRIVQSTMDDDGSDGFNTVTTAPEQEWSYTYNRYGKVLTMDGTRSDLADHWQYEYWPDSAVCPGASEGIGMDKGCRGELSRVTNPLGHETEYLKYNAHGQLLEMRTPNNLLVRYTYDQRQRLVEYDFGGRITGFEYDLRGLLVRVIPNDSQPIAYIYDDAGRLTQITRETTGEYLQYTLDAIGNRIAENIYGASGALLQKTDLAFDALARLAELADSKNQTTSFLYDANGNLTQTTDAKLNPTAQTYDALDRLKQQTDALDGTTQYSYDAQDNLTSVTDPNGLTTTYDYDGLGNLISQTSPDTGTTTYTYDEAGNRLT</sequence>
<keyword evidence="2" id="KW-0812">Transmembrane</keyword>
<evidence type="ECO:0008006" key="5">
    <source>
        <dbReference type="Google" id="ProtNLM"/>
    </source>
</evidence>